<gene>
    <name evidence="1" type="ORF">SAMN04489757_14025</name>
</gene>
<dbReference type="AlphaFoldDB" id="A0A1I5I7B4"/>
<dbReference type="SUPFAM" id="SSF110391">
    <property type="entry name" value="GlpP-like"/>
    <property type="match status" value="1"/>
</dbReference>
<organism evidence="1 2">
    <name type="scientific">Anaerocolumna aminovalerica</name>
    <dbReference type="NCBI Taxonomy" id="1527"/>
    <lineage>
        <taxon>Bacteria</taxon>
        <taxon>Bacillati</taxon>
        <taxon>Bacillota</taxon>
        <taxon>Clostridia</taxon>
        <taxon>Lachnospirales</taxon>
        <taxon>Lachnospiraceae</taxon>
        <taxon>Anaerocolumna</taxon>
    </lineage>
</organism>
<dbReference type="InterPro" id="IPR013785">
    <property type="entry name" value="Aldolase_TIM"/>
</dbReference>
<sequence>MNYIYESLKRYPIISAIKNEEGLQACLNSKCEVVFILHGNICTIEEIVDTVKSAKKIAIVHVDLIEGLSNSDIAVQYIASNTLADGIISTKSNMLKSAKERGLMTIQRVFMIDSIAYKNFHVHVNKSQIDFVEILPGVMPKILRNLTRVSNIPVIAGGLISDEEDIQLSLESGAIAVSTTDEELWNYRKNLTHMNK</sequence>
<evidence type="ECO:0000313" key="2">
    <source>
        <dbReference type="Proteomes" id="UP000198806"/>
    </source>
</evidence>
<dbReference type="OrthoDB" id="9799580at2"/>
<dbReference type="Gene3D" id="3.20.20.70">
    <property type="entry name" value="Aldolase class I"/>
    <property type="match status" value="1"/>
</dbReference>
<dbReference type="PIRSF" id="PIRSF016897">
    <property type="entry name" value="GlpP"/>
    <property type="match status" value="1"/>
</dbReference>
<proteinExistence type="predicted"/>
<dbReference type="RefSeq" id="WP_091688208.1">
    <property type="nucleotide sequence ID" value="NZ_BAABFM010000009.1"/>
</dbReference>
<dbReference type="EMBL" id="FOWD01000040">
    <property type="protein sequence ID" value="SFO56504.1"/>
    <property type="molecule type" value="Genomic_DNA"/>
</dbReference>
<dbReference type="InterPro" id="IPR006699">
    <property type="entry name" value="GlpP"/>
</dbReference>
<dbReference type="STRING" id="1527.SAMN04489757_14025"/>
<dbReference type="Pfam" id="PF04309">
    <property type="entry name" value="G3P_antiterm"/>
    <property type="match status" value="1"/>
</dbReference>
<accession>A0A1I5I7B4</accession>
<evidence type="ECO:0000313" key="1">
    <source>
        <dbReference type="EMBL" id="SFO56504.1"/>
    </source>
</evidence>
<dbReference type="GO" id="GO:0006355">
    <property type="term" value="P:regulation of DNA-templated transcription"/>
    <property type="evidence" value="ECO:0007669"/>
    <property type="project" value="InterPro"/>
</dbReference>
<dbReference type="PANTHER" id="PTHR35787:SF1">
    <property type="entry name" value="GLYCEROL UPTAKE OPERON ANTITERMINATOR REGULATORY PROTEIN"/>
    <property type="match status" value="1"/>
</dbReference>
<name>A0A1I5I7B4_9FIRM</name>
<keyword evidence="2" id="KW-1185">Reference proteome</keyword>
<dbReference type="GO" id="GO:0006071">
    <property type="term" value="P:glycerol metabolic process"/>
    <property type="evidence" value="ECO:0007669"/>
    <property type="project" value="InterPro"/>
</dbReference>
<reference evidence="1 2" key="1">
    <citation type="submission" date="2016-10" db="EMBL/GenBank/DDBJ databases">
        <authorList>
            <person name="de Groot N.N."/>
        </authorList>
    </citation>
    <scope>NUCLEOTIDE SEQUENCE [LARGE SCALE GENOMIC DNA]</scope>
    <source>
        <strain evidence="1 2">DSM 1283</strain>
    </source>
</reference>
<protein>
    <submittedName>
        <fullName evidence="1">Glycerol-3-phosphate responsive antiterminator (mRNA-binding)</fullName>
    </submittedName>
</protein>
<dbReference type="PANTHER" id="PTHR35787">
    <property type="entry name" value="GLYCEROL UPTAKE OPERON ANTITERMINATOR REGULATORY PROTEIN"/>
    <property type="match status" value="1"/>
</dbReference>
<dbReference type="Proteomes" id="UP000198806">
    <property type="component" value="Unassembled WGS sequence"/>
</dbReference>